<gene>
    <name evidence="2" type="ORF">GMARGA_LOCUS9731</name>
</gene>
<feature type="signal peptide" evidence="1">
    <location>
        <begin position="1"/>
        <end position="20"/>
    </location>
</feature>
<name>A0ABN7URA4_GIGMA</name>
<dbReference type="Proteomes" id="UP000789901">
    <property type="component" value="Unassembled WGS sequence"/>
</dbReference>
<evidence type="ECO:0000256" key="1">
    <source>
        <dbReference type="SAM" id="SignalP"/>
    </source>
</evidence>
<feature type="chain" id="PRO_5045156490" evidence="1">
    <location>
        <begin position="21"/>
        <end position="200"/>
    </location>
</feature>
<sequence>MLLSLLTVLIAMFFLKLSMEQPTISTIYVLEKELPASKNDPLDNNVHESEQSPFVESLFSKNQYYLSKNHICTTTNFQIKNLLSYIGIPHLSGQYYSKQYYIESSESSVGDNTNSFYLDIYIDSTFLQVEIEQSPIGFIHNGYGELFNYCRVFKIIKDKADKRKPKNTDDINFIYDNVISVPYESIRVVIVSDLNSLCVI</sequence>
<organism evidence="2 3">
    <name type="scientific">Gigaspora margarita</name>
    <dbReference type="NCBI Taxonomy" id="4874"/>
    <lineage>
        <taxon>Eukaryota</taxon>
        <taxon>Fungi</taxon>
        <taxon>Fungi incertae sedis</taxon>
        <taxon>Mucoromycota</taxon>
        <taxon>Glomeromycotina</taxon>
        <taxon>Glomeromycetes</taxon>
        <taxon>Diversisporales</taxon>
        <taxon>Gigasporaceae</taxon>
        <taxon>Gigaspora</taxon>
    </lineage>
</organism>
<dbReference type="EMBL" id="CAJVQB010005298">
    <property type="protein sequence ID" value="CAG8658051.1"/>
    <property type="molecule type" value="Genomic_DNA"/>
</dbReference>
<evidence type="ECO:0000313" key="2">
    <source>
        <dbReference type="EMBL" id="CAG8658051.1"/>
    </source>
</evidence>
<keyword evidence="3" id="KW-1185">Reference proteome</keyword>
<comment type="caution">
    <text evidence="2">The sequence shown here is derived from an EMBL/GenBank/DDBJ whole genome shotgun (WGS) entry which is preliminary data.</text>
</comment>
<reference evidence="2 3" key="1">
    <citation type="submission" date="2021-06" db="EMBL/GenBank/DDBJ databases">
        <authorList>
            <person name="Kallberg Y."/>
            <person name="Tangrot J."/>
            <person name="Rosling A."/>
        </authorList>
    </citation>
    <scope>NUCLEOTIDE SEQUENCE [LARGE SCALE GENOMIC DNA]</scope>
    <source>
        <strain evidence="2 3">120-4 pot B 10/14</strain>
    </source>
</reference>
<accession>A0ABN7URA4</accession>
<evidence type="ECO:0000313" key="3">
    <source>
        <dbReference type="Proteomes" id="UP000789901"/>
    </source>
</evidence>
<proteinExistence type="predicted"/>
<protein>
    <submittedName>
        <fullName evidence="2">37225_t:CDS:1</fullName>
    </submittedName>
</protein>
<keyword evidence="1" id="KW-0732">Signal</keyword>